<accession>A0A4R7B8E6</accession>
<dbReference type="RefSeq" id="WP_133680295.1">
    <property type="nucleotide sequence ID" value="NZ_SNZP01000006.1"/>
</dbReference>
<dbReference type="Proteomes" id="UP000295611">
    <property type="component" value="Unassembled WGS sequence"/>
</dbReference>
<name>A0A4R7B8E6_9NEIS</name>
<proteinExistence type="predicted"/>
<sequence length="273" mass="28277">MADLSDVLSFLVTQASTVLYPNGSGQPSLTGANIKIYSGWPSSADLANDLPAGVAHVSVCSLPRERPSSRFLGQAWSVQQAPAPTLTAALQGNVVTLGGSAGPHNVLIQLAGIDYVYAVQPADTLASIAVALAAMIPGASCSGATVTLPPRANPLVRVGAAGKVVSELRRQEKRFMLSVWAPSTALRDQIAKALDTAFAGIGNIAFPDGSAGILQYAYTIQSEPPAVANQYRRDLAYNIDYATTITAGATQVVAVQLNGSNALSGQPLFTRNN</sequence>
<reference evidence="1 2" key="1">
    <citation type="submission" date="2019-03" db="EMBL/GenBank/DDBJ databases">
        <title>Genomic Encyclopedia of Type Strains, Phase III (KMG-III): the genomes of soil and plant-associated and newly described type strains.</title>
        <authorList>
            <person name="Whitman W."/>
        </authorList>
    </citation>
    <scope>NUCLEOTIDE SEQUENCE [LARGE SCALE GENOMIC DNA]</scope>
    <source>
        <strain evidence="1 2">CECT 8976</strain>
    </source>
</reference>
<dbReference type="AlphaFoldDB" id="A0A4R7B8E6"/>
<keyword evidence="2" id="KW-1185">Reference proteome</keyword>
<dbReference type="OrthoDB" id="259608at2"/>
<gene>
    <name evidence="1" type="ORF">DFP86_106146</name>
</gene>
<protein>
    <submittedName>
        <fullName evidence="1">Uncharacterized protein</fullName>
    </submittedName>
</protein>
<comment type="caution">
    <text evidence="1">The sequence shown here is derived from an EMBL/GenBank/DDBJ whole genome shotgun (WGS) entry which is preliminary data.</text>
</comment>
<evidence type="ECO:0000313" key="1">
    <source>
        <dbReference type="EMBL" id="TDR80006.1"/>
    </source>
</evidence>
<dbReference type="EMBL" id="SNZP01000006">
    <property type="protein sequence ID" value="TDR80006.1"/>
    <property type="molecule type" value="Genomic_DNA"/>
</dbReference>
<evidence type="ECO:0000313" key="2">
    <source>
        <dbReference type="Proteomes" id="UP000295611"/>
    </source>
</evidence>
<organism evidence="1 2">
    <name type="scientific">Paludibacterium purpuratum</name>
    <dbReference type="NCBI Taxonomy" id="1144873"/>
    <lineage>
        <taxon>Bacteria</taxon>
        <taxon>Pseudomonadati</taxon>
        <taxon>Pseudomonadota</taxon>
        <taxon>Betaproteobacteria</taxon>
        <taxon>Neisseriales</taxon>
        <taxon>Chromobacteriaceae</taxon>
        <taxon>Paludibacterium</taxon>
    </lineage>
</organism>